<evidence type="ECO:0000313" key="1">
    <source>
        <dbReference type="EMBL" id="KAF2441838.1"/>
    </source>
</evidence>
<protein>
    <submittedName>
        <fullName evidence="1">Uncharacterized protein</fullName>
    </submittedName>
</protein>
<dbReference type="AlphaFoldDB" id="A0A9P4PEF6"/>
<gene>
    <name evidence="1" type="ORF">P171DRAFT_80274</name>
</gene>
<reference evidence="1" key="1">
    <citation type="journal article" date="2020" name="Stud. Mycol.">
        <title>101 Dothideomycetes genomes: a test case for predicting lifestyles and emergence of pathogens.</title>
        <authorList>
            <person name="Haridas S."/>
            <person name="Albert R."/>
            <person name="Binder M."/>
            <person name="Bloem J."/>
            <person name="Labutti K."/>
            <person name="Salamov A."/>
            <person name="Andreopoulos B."/>
            <person name="Baker S."/>
            <person name="Barry K."/>
            <person name="Bills G."/>
            <person name="Bluhm B."/>
            <person name="Cannon C."/>
            <person name="Castanera R."/>
            <person name="Culley D."/>
            <person name="Daum C."/>
            <person name="Ezra D."/>
            <person name="Gonzalez J."/>
            <person name="Henrissat B."/>
            <person name="Kuo A."/>
            <person name="Liang C."/>
            <person name="Lipzen A."/>
            <person name="Lutzoni F."/>
            <person name="Magnuson J."/>
            <person name="Mondo S."/>
            <person name="Nolan M."/>
            <person name="Ohm R."/>
            <person name="Pangilinan J."/>
            <person name="Park H.-J."/>
            <person name="Ramirez L."/>
            <person name="Alfaro M."/>
            <person name="Sun H."/>
            <person name="Tritt A."/>
            <person name="Yoshinaga Y."/>
            <person name="Zwiers L.-H."/>
            <person name="Turgeon B."/>
            <person name="Goodwin S."/>
            <person name="Spatafora J."/>
            <person name="Crous P."/>
            <person name="Grigoriev I."/>
        </authorList>
    </citation>
    <scope>NUCLEOTIDE SEQUENCE</scope>
    <source>
        <strain evidence="1">CBS 690.94</strain>
    </source>
</reference>
<keyword evidence="2" id="KW-1185">Reference proteome</keyword>
<name>A0A9P4PEF6_9PLEO</name>
<dbReference type="Proteomes" id="UP000799764">
    <property type="component" value="Unassembled WGS sequence"/>
</dbReference>
<comment type="caution">
    <text evidence="1">The sequence shown here is derived from an EMBL/GenBank/DDBJ whole genome shotgun (WGS) entry which is preliminary data.</text>
</comment>
<evidence type="ECO:0000313" key="2">
    <source>
        <dbReference type="Proteomes" id="UP000799764"/>
    </source>
</evidence>
<dbReference type="EMBL" id="MU001505">
    <property type="protein sequence ID" value="KAF2441838.1"/>
    <property type="molecule type" value="Genomic_DNA"/>
</dbReference>
<accession>A0A9P4PEF6</accession>
<proteinExistence type="predicted"/>
<organism evidence="1 2">
    <name type="scientific">Karstenula rhodostoma CBS 690.94</name>
    <dbReference type="NCBI Taxonomy" id="1392251"/>
    <lineage>
        <taxon>Eukaryota</taxon>
        <taxon>Fungi</taxon>
        <taxon>Dikarya</taxon>
        <taxon>Ascomycota</taxon>
        <taxon>Pezizomycotina</taxon>
        <taxon>Dothideomycetes</taxon>
        <taxon>Pleosporomycetidae</taxon>
        <taxon>Pleosporales</taxon>
        <taxon>Massarineae</taxon>
        <taxon>Didymosphaeriaceae</taxon>
        <taxon>Karstenula</taxon>
    </lineage>
</organism>
<sequence length="160" mass="17607">MAGDCGGPELWRPPFQACGGAMWSSAAARLSGRSTGCPYCTSSWLLRVRPNPARPRQTARLLIDTATLRHCDSAPRLLLVILVRRNDTLSGAVSRIRMAAEDVHSPLRLFNFSRESYAGPLARLQAHGNIVPEGSGVVAERRSSLQWHLTPVSLRHTLWI</sequence>